<protein>
    <submittedName>
        <fullName evidence="1">Uncharacterized protein</fullName>
    </submittedName>
</protein>
<dbReference type="Proteomes" id="UP001359559">
    <property type="component" value="Unassembled WGS sequence"/>
</dbReference>
<keyword evidence="2" id="KW-1185">Reference proteome</keyword>
<evidence type="ECO:0000313" key="2">
    <source>
        <dbReference type="Proteomes" id="UP001359559"/>
    </source>
</evidence>
<sequence>MINNLCRLLVCCLRCIERGGDWVKQSQSPLSLSLSGWLKFCSTSIFTATFLSTPFLHYSSYLFFSRSLIYITTTKPTSSSQSHIIHTLFYLSLRVTFFGH</sequence>
<name>A0AAN9PJI3_CLITE</name>
<gene>
    <name evidence="1" type="ORF">RJT34_10881</name>
</gene>
<reference evidence="1 2" key="1">
    <citation type="submission" date="2024-01" db="EMBL/GenBank/DDBJ databases">
        <title>The genomes of 5 underutilized Papilionoideae crops provide insights into root nodulation and disease resistance.</title>
        <authorList>
            <person name="Yuan L."/>
        </authorList>
    </citation>
    <scope>NUCLEOTIDE SEQUENCE [LARGE SCALE GENOMIC DNA]</scope>
    <source>
        <strain evidence="1">LY-2023</strain>
        <tissue evidence="1">Leaf</tissue>
    </source>
</reference>
<dbReference type="AlphaFoldDB" id="A0AAN9PJI3"/>
<comment type="caution">
    <text evidence="1">The sequence shown here is derived from an EMBL/GenBank/DDBJ whole genome shotgun (WGS) entry which is preliminary data.</text>
</comment>
<dbReference type="EMBL" id="JAYKXN010000003">
    <property type="protein sequence ID" value="KAK7300049.1"/>
    <property type="molecule type" value="Genomic_DNA"/>
</dbReference>
<organism evidence="1 2">
    <name type="scientific">Clitoria ternatea</name>
    <name type="common">Butterfly pea</name>
    <dbReference type="NCBI Taxonomy" id="43366"/>
    <lineage>
        <taxon>Eukaryota</taxon>
        <taxon>Viridiplantae</taxon>
        <taxon>Streptophyta</taxon>
        <taxon>Embryophyta</taxon>
        <taxon>Tracheophyta</taxon>
        <taxon>Spermatophyta</taxon>
        <taxon>Magnoliopsida</taxon>
        <taxon>eudicotyledons</taxon>
        <taxon>Gunneridae</taxon>
        <taxon>Pentapetalae</taxon>
        <taxon>rosids</taxon>
        <taxon>fabids</taxon>
        <taxon>Fabales</taxon>
        <taxon>Fabaceae</taxon>
        <taxon>Papilionoideae</taxon>
        <taxon>50 kb inversion clade</taxon>
        <taxon>NPAAA clade</taxon>
        <taxon>indigoferoid/millettioid clade</taxon>
        <taxon>Phaseoleae</taxon>
        <taxon>Clitoria</taxon>
    </lineage>
</organism>
<accession>A0AAN9PJI3</accession>
<proteinExistence type="predicted"/>
<evidence type="ECO:0000313" key="1">
    <source>
        <dbReference type="EMBL" id="KAK7300049.1"/>
    </source>
</evidence>